<accession>A0ABP8A8L6</accession>
<dbReference type="Proteomes" id="UP001501251">
    <property type="component" value="Unassembled WGS sequence"/>
</dbReference>
<protein>
    <submittedName>
        <fullName evidence="2">Uncharacterized protein</fullName>
    </submittedName>
</protein>
<gene>
    <name evidence="2" type="ORF">GCM10022252_01940</name>
</gene>
<evidence type="ECO:0000313" key="2">
    <source>
        <dbReference type="EMBL" id="GAA4179876.1"/>
    </source>
</evidence>
<reference evidence="3" key="1">
    <citation type="journal article" date="2019" name="Int. J. Syst. Evol. Microbiol.">
        <title>The Global Catalogue of Microorganisms (GCM) 10K type strain sequencing project: providing services to taxonomists for standard genome sequencing and annotation.</title>
        <authorList>
            <consortium name="The Broad Institute Genomics Platform"/>
            <consortium name="The Broad Institute Genome Sequencing Center for Infectious Disease"/>
            <person name="Wu L."/>
            <person name="Ma J."/>
        </authorList>
    </citation>
    <scope>NUCLEOTIDE SEQUENCE [LARGE SCALE GENOMIC DNA]</scope>
    <source>
        <strain evidence="3">JCM 17388</strain>
    </source>
</reference>
<feature type="compositionally biased region" description="Basic and acidic residues" evidence="1">
    <location>
        <begin position="51"/>
        <end position="63"/>
    </location>
</feature>
<sequence length="99" mass="10365">MIPVLEITIHEASSGRLEPAVSPIRTLRIPPGPLKYFIDTDTVIIGPVARAPRDAGHGDDHPRAPPAALPRPAASPSRDSLPADGSAISPEISPPEGLR</sequence>
<feature type="compositionally biased region" description="Low complexity" evidence="1">
    <location>
        <begin position="70"/>
        <end position="84"/>
    </location>
</feature>
<comment type="caution">
    <text evidence="2">The sequence shown here is derived from an EMBL/GenBank/DDBJ whole genome shotgun (WGS) entry which is preliminary data.</text>
</comment>
<evidence type="ECO:0000256" key="1">
    <source>
        <dbReference type="SAM" id="MobiDB-lite"/>
    </source>
</evidence>
<name>A0ABP8A8L6_9ACTN</name>
<proteinExistence type="predicted"/>
<feature type="region of interest" description="Disordered" evidence="1">
    <location>
        <begin position="49"/>
        <end position="99"/>
    </location>
</feature>
<keyword evidence="3" id="KW-1185">Reference proteome</keyword>
<organism evidence="2 3">
    <name type="scientific">Streptosporangium oxazolinicum</name>
    <dbReference type="NCBI Taxonomy" id="909287"/>
    <lineage>
        <taxon>Bacteria</taxon>
        <taxon>Bacillati</taxon>
        <taxon>Actinomycetota</taxon>
        <taxon>Actinomycetes</taxon>
        <taxon>Streptosporangiales</taxon>
        <taxon>Streptosporangiaceae</taxon>
        <taxon>Streptosporangium</taxon>
    </lineage>
</organism>
<evidence type="ECO:0000313" key="3">
    <source>
        <dbReference type="Proteomes" id="UP001501251"/>
    </source>
</evidence>
<dbReference type="EMBL" id="BAABAQ010000001">
    <property type="protein sequence ID" value="GAA4179876.1"/>
    <property type="molecule type" value="Genomic_DNA"/>
</dbReference>